<dbReference type="EMBL" id="LATX01000169">
    <property type="protein sequence ID" value="KTB47019.1"/>
    <property type="molecule type" value="Genomic_DNA"/>
</dbReference>
<sequence length="135" mass="15783">MALHGCSEFTISGGQFINIHGSHNNITHVQESLVQRMQQAEKELTRWDDYRHIRTGDVYVTSVIDESEVTEYDETRQGNVKVRVMRHQKVTAYQKISIAHIFTGDRLGDMEFLHVQYSGEDAYKASHIFYQYYHI</sequence>
<proteinExistence type="predicted"/>
<reference evidence="1 2" key="1">
    <citation type="submission" date="2015-12" db="EMBL/GenBank/DDBJ databases">
        <title>Draft genome sequence of Moniliophthora roreri, the causal agent of frosty pod rot of cacao.</title>
        <authorList>
            <person name="Aime M.C."/>
            <person name="Diaz-Valderrama J.R."/>
            <person name="Kijpornyongpan T."/>
            <person name="Phillips-Mora W."/>
        </authorList>
    </citation>
    <scope>NUCLEOTIDE SEQUENCE [LARGE SCALE GENOMIC DNA]</scope>
    <source>
        <strain evidence="1 2">MCA 2952</strain>
    </source>
</reference>
<protein>
    <submittedName>
        <fullName evidence="1">Uncharacterized protein</fullName>
    </submittedName>
</protein>
<dbReference type="Proteomes" id="UP000054988">
    <property type="component" value="Unassembled WGS sequence"/>
</dbReference>
<name>A0A0W0GEN3_MONRR</name>
<evidence type="ECO:0000313" key="2">
    <source>
        <dbReference type="Proteomes" id="UP000054988"/>
    </source>
</evidence>
<accession>A0A0W0GEN3</accession>
<evidence type="ECO:0000313" key="1">
    <source>
        <dbReference type="EMBL" id="KTB47019.1"/>
    </source>
</evidence>
<comment type="caution">
    <text evidence="1">The sequence shown here is derived from an EMBL/GenBank/DDBJ whole genome shotgun (WGS) entry which is preliminary data.</text>
</comment>
<dbReference type="AlphaFoldDB" id="A0A0W0GEN3"/>
<gene>
    <name evidence="1" type="ORF">WG66_404</name>
</gene>
<organism evidence="1 2">
    <name type="scientific">Moniliophthora roreri</name>
    <name type="common">Frosty pod rot fungus</name>
    <name type="synonym">Monilia roreri</name>
    <dbReference type="NCBI Taxonomy" id="221103"/>
    <lineage>
        <taxon>Eukaryota</taxon>
        <taxon>Fungi</taxon>
        <taxon>Dikarya</taxon>
        <taxon>Basidiomycota</taxon>
        <taxon>Agaricomycotina</taxon>
        <taxon>Agaricomycetes</taxon>
        <taxon>Agaricomycetidae</taxon>
        <taxon>Agaricales</taxon>
        <taxon>Marasmiineae</taxon>
        <taxon>Marasmiaceae</taxon>
        <taxon>Moniliophthora</taxon>
    </lineage>
</organism>